<evidence type="ECO:0000256" key="6">
    <source>
        <dbReference type="ARBA" id="ARBA00023015"/>
    </source>
</evidence>
<dbReference type="SUPFAM" id="SSF57716">
    <property type="entry name" value="Glucocorticoid receptor-like (DNA-binding domain)"/>
    <property type="match status" value="1"/>
</dbReference>
<evidence type="ECO:0000256" key="2">
    <source>
        <dbReference type="ARBA" id="ARBA00006177"/>
    </source>
</evidence>
<evidence type="ECO:0000256" key="7">
    <source>
        <dbReference type="ARBA" id="ARBA00023054"/>
    </source>
</evidence>
<dbReference type="EMBL" id="CAKXAJ010018612">
    <property type="protein sequence ID" value="CAH2217820.1"/>
    <property type="molecule type" value="Genomic_DNA"/>
</dbReference>
<comment type="similarity">
    <text evidence="2">Belongs to the THAP1 family.</text>
</comment>
<protein>
    <submittedName>
        <fullName evidence="15">Jg6260 protein</fullName>
    </submittedName>
</protein>
<feature type="compositionally biased region" description="Low complexity" evidence="13">
    <location>
        <begin position="143"/>
        <end position="153"/>
    </location>
</feature>
<evidence type="ECO:0000256" key="8">
    <source>
        <dbReference type="ARBA" id="ARBA00023125"/>
    </source>
</evidence>
<proteinExistence type="inferred from homology"/>
<evidence type="ECO:0000256" key="9">
    <source>
        <dbReference type="ARBA" id="ARBA00023163"/>
    </source>
</evidence>
<dbReference type="SUPFAM" id="SSF56349">
    <property type="entry name" value="DNA breaking-rejoining enzymes"/>
    <property type="match status" value="1"/>
</dbReference>
<evidence type="ECO:0000256" key="3">
    <source>
        <dbReference type="ARBA" id="ARBA00022723"/>
    </source>
</evidence>
<comment type="caution">
    <text evidence="15">The sequence shown here is derived from an EMBL/GenBank/DDBJ whole genome shotgun (WGS) entry which is preliminary data.</text>
</comment>
<evidence type="ECO:0000256" key="5">
    <source>
        <dbReference type="ARBA" id="ARBA00022833"/>
    </source>
</evidence>
<evidence type="ECO:0000256" key="13">
    <source>
        <dbReference type="SAM" id="MobiDB-lite"/>
    </source>
</evidence>
<keyword evidence="11" id="KW-0131">Cell cycle</keyword>
<dbReference type="InterPro" id="IPR006612">
    <property type="entry name" value="THAP_Znf"/>
</dbReference>
<evidence type="ECO:0000313" key="16">
    <source>
        <dbReference type="Proteomes" id="UP000838756"/>
    </source>
</evidence>
<sequence>MRCCLSFCENSSEKLLSKPNSKSLDVTFHGFPTTQWLRHSWLVSLGMEEIHLPGAPVICSQHFRNDDFQTGTCILKSNAVPTATQVCVTCLDTTSKLYPISKYHLAEAYNNVTGLSISKNSYRASQSAVDDGERDTRGEKRSCGSSSSESSGESDSESQRESSRPPNMRARKSRDNSDPRIDLLIDHVSQLSNYLQFCMPHAAQANLGGSGATEFDVTPCSSTEFLVKPRAKWVKNLVALTAKRRGQEEDLNHLFITVVGKARPASRTVIGVWLKSVLREAGITASPGSFRSAVASASWIDNHPMDDILARGNWKSEQTFQKFYCKEIERKTKGSQLLFNHFKQE</sequence>
<dbReference type="InterPro" id="IPR038441">
    <property type="entry name" value="THAP_Znf_sf"/>
</dbReference>
<feature type="region of interest" description="Disordered" evidence="13">
    <location>
        <begin position="123"/>
        <end position="178"/>
    </location>
</feature>
<dbReference type="PROSITE" id="PS50950">
    <property type="entry name" value="ZF_THAP"/>
    <property type="match status" value="1"/>
</dbReference>
<keyword evidence="9" id="KW-0804">Transcription</keyword>
<dbReference type="OrthoDB" id="7484669at2759"/>
<evidence type="ECO:0000256" key="11">
    <source>
        <dbReference type="ARBA" id="ARBA00023306"/>
    </source>
</evidence>
<keyword evidence="5" id="KW-0862">Zinc</keyword>
<dbReference type="GO" id="GO:0008270">
    <property type="term" value="F:zinc ion binding"/>
    <property type="evidence" value="ECO:0007669"/>
    <property type="project" value="UniProtKB-KW"/>
</dbReference>
<keyword evidence="6" id="KW-0805">Transcription regulation</keyword>
<dbReference type="GO" id="GO:0005654">
    <property type="term" value="C:nucleoplasm"/>
    <property type="evidence" value="ECO:0007669"/>
    <property type="project" value="UniProtKB-SubCell"/>
</dbReference>
<keyword evidence="7" id="KW-0175">Coiled coil</keyword>
<evidence type="ECO:0000313" key="15">
    <source>
        <dbReference type="EMBL" id="CAH2217820.1"/>
    </source>
</evidence>
<dbReference type="AlphaFoldDB" id="A0A8S4QWS9"/>
<dbReference type="Gene3D" id="6.20.210.20">
    <property type="entry name" value="THAP domain"/>
    <property type="match status" value="1"/>
</dbReference>
<dbReference type="SMART" id="SM00980">
    <property type="entry name" value="THAP"/>
    <property type="match status" value="1"/>
</dbReference>
<dbReference type="InterPro" id="IPR026516">
    <property type="entry name" value="THAP1/10"/>
</dbReference>
<accession>A0A8S4QWS9</accession>
<evidence type="ECO:0000259" key="14">
    <source>
        <dbReference type="PROSITE" id="PS50950"/>
    </source>
</evidence>
<organism evidence="15 16">
    <name type="scientific">Pararge aegeria aegeria</name>
    <dbReference type="NCBI Taxonomy" id="348720"/>
    <lineage>
        <taxon>Eukaryota</taxon>
        <taxon>Metazoa</taxon>
        <taxon>Ecdysozoa</taxon>
        <taxon>Arthropoda</taxon>
        <taxon>Hexapoda</taxon>
        <taxon>Insecta</taxon>
        <taxon>Pterygota</taxon>
        <taxon>Neoptera</taxon>
        <taxon>Endopterygota</taxon>
        <taxon>Lepidoptera</taxon>
        <taxon>Glossata</taxon>
        <taxon>Ditrysia</taxon>
        <taxon>Papilionoidea</taxon>
        <taxon>Nymphalidae</taxon>
        <taxon>Satyrinae</taxon>
        <taxon>Satyrini</taxon>
        <taxon>Parargina</taxon>
        <taxon>Pararge</taxon>
    </lineage>
</organism>
<evidence type="ECO:0000256" key="10">
    <source>
        <dbReference type="ARBA" id="ARBA00023242"/>
    </source>
</evidence>
<evidence type="ECO:0000256" key="4">
    <source>
        <dbReference type="ARBA" id="ARBA00022771"/>
    </source>
</evidence>
<evidence type="ECO:0000256" key="1">
    <source>
        <dbReference type="ARBA" id="ARBA00004642"/>
    </source>
</evidence>
<dbReference type="Proteomes" id="UP000838756">
    <property type="component" value="Unassembled WGS sequence"/>
</dbReference>
<dbReference type="PANTHER" id="PTHR46600">
    <property type="entry name" value="THAP DOMAIN-CONTAINING"/>
    <property type="match status" value="1"/>
</dbReference>
<name>A0A8S4QWS9_9NEOP</name>
<keyword evidence="8 12" id="KW-0238">DNA-binding</keyword>
<dbReference type="PANTHER" id="PTHR46600:SF1">
    <property type="entry name" value="THAP DOMAIN-CONTAINING PROTEIN 1"/>
    <property type="match status" value="1"/>
</dbReference>
<dbReference type="Pfam" id="PF05485">
    <property type="entry name" value="THAP"/>
    <property type="match status" value="1"/>
</dbReference>
<reference evidence="15" key="1">
    <citation type="submission" date="2022-03" db="EMBL/GenBank/DDBJ databases">
        <authorList>
            <person name="Lindestad O."/>
        </authorList>
    </citation>
    <scope>NUCLEOTIDE SEQUENCE</scope>
</reference>
<evidence type="ECO:0000256" key="12">
    <source>
        <dbReference type="PROSITE-ProRule" id="PRU00309"/>
    </source>
</evidence>
<keyword evidence="10" id="KW-0539">Nucleus</keyword>
<keyword evidence="16" id="KW-1185">Reference proteome</keyword>
<comment type="subcellular location">
    <subcellularLocation>
        <location evidence="1">Nucleus</location>
        <location evidence="1">Nucleoplasm</location>
    </subcellularLocation>
</comment>
<dbReference type="GO" id="GO:0043565">
    <property type="term" value="F:sequence-specific DNA binding"/>
    <property type="evidence" value="ECO:0007669"/>
    <property type="project" value="InterPro"/>
</dbReference>
<keyword evidence="4 12" id="KW-0863">Zinc-finger</keyword>
<keyword evidence="3" id="KW-0479">Metal-binding</keyword>
<dbReference type="InterPro" id="IPR011010">
    <property type="entry name" value="DNA_brk_join_enz"/>
</dbReference>
<gene>
    <name evidence="15" type="primary">jg6260</name>
    <name evidence="15" type="ORF">PAEG_LOCUS5701</name>
</gene>
<feature type="domain" description="THAP-type" evidence="14">
    <location>
        <begin position="1"/>
        <end position="84"/>
    </location>
</feature>